<dbReference type="ExpressionAtlas" id="A0A2K3CXC2">
    <property type="expression patterns" value="baseline and differential"/>
</dbReference>
<keyword evidence="4" id="KW-1185">Reference proteome</keyword>
<dbReference type="InParanoid" id="A0A2K3CXC2"/>
<evidence type="ECO:0000256" key="1">
    <source>
        <dbReference type="SAM" id="MobiDB-lite"/>
    </source>
</evidence>
<dbReference type="OrthoDB" id="10645723at2759"/>
<feature type="region of interest" description="Disordered" evidence="1">
    <location>
        <begin position="143"/>
        <end position="188"/>
    </location>
</feature>
<feature type="compositionally biased region" description="Gly residues" evidence="1">
    <location>
        <begin position="236"/>
        <end position="248"/>
    </location>
</feature>
<feature type="compositionally biased region" description="Low complexity" evidence="1">
    <location>
        <begin position="372"/>
        <end position="381"/>
    </location>
</feature>
<feature type="region of interest" description="Disordered" evidence="1">
    <location>
        <begin position="201"/>
        <end position="248"/>
    </location>
</feature>
<protein>
    <submittedName>
        <fullName evidence="3">Uncharacterized protein</fullName>
    </submittedName>
</protein>
<accession>A0A2K3CXC2</accession>
<dbReference type="EMBL" id="CM008975">
    <property type="protein sequence ID" value="PNW72910.1"/>
    <property type="molecule type" value="Genomic_DNA"/>
</dbReference>
<name>A0A2K3CXC2_CHLRE</name>
<feature type="compositionally biased region" description="Low complexity" evidence="1">
    <location>
        <begin position="208"/>
        <end position="229"/>
    </location>
</feature>
<dbReference type="GeneID" id="5724574"/>
<keyword evidence="2" id="KW-0472">Membrane</keyword>
<keyword evidence="2" id="KW-0812">Transmembrane</keyword>
<sequence length="411" mass="41422">MFGATCGAVTVAVGFYVHTPAITWPVVVVGLLGVILGVVLAHRQATGRGWNAGSASIYALGALVLRRRQEQEEEEEEAQWRAQQAQPPWPPQPLQPWRVAQVVGSRYYMPVYCACPLDDVGSSSGSGSGSGSVVDGYENQQVQKLPQQQKQAGVAPTKPSHGGAEEGGGDCGDGSLRRLSSGDGGREHRGVVSVEIGAVGGAGGTASGSGSSPATSSGSGSGSSRGSSSQDLAGKRAGGGGLSAGGAGPVPGPHMSVCGWAGEGAMVCGLPLAGVDGRVDARPVLVLQPHWQHPAHSQHHPQQHPVPLPQQQPPQQQHPLPLQQQEQARPEAQPPQLPLQPEEEEWADAASEAETGACGGDGGGLGAPPMMSGASQQQHQSGGVGDLGGTDPLAVPAAAAAAAARSGSGAQ</sequence>
<dbReference type="Gramene" id="PNW72910">
    <property type="protein sequence ID" value="PNW72910"/>
    <property type="gene ID" value="CHLRE_14g611350v5"/>
</dbReference>
<evidence type="ECO:0000256" key="2">
    <source>
        <dbReference type="SAM" id="Phobius"/>
    </source>
</evidence>
<reference evidence="3 4" key="1">
    <citation type="journal article" date="2007" name="Science">
        <title>The Chlamydomonas genome reveals the evolution of key animal and plant functions.</title>
        <authorList>
            <person name="Merchant S.S."/>
            <person name="Prochnik S.E."/>
            <person name="Vallon O."/>
            <person name="Harris E.H."/>
            <person name="Karpowicz S.J."/>
            <person name="Witman G.B."/>
            <person name="Terry A."/>
            <person name="Salamov A."/>
            <person name="Fritz-Laylin L.K."/>
            <person name="Marechal-Drouard L."/>
            <person name="Marshall W.F."/>
            <person name="Qu L.H."/>
            <person name="Nelson D.R."/>
            <person name="Sanderfoot A.A."/>
            <person name="Spalding M.H."/>
            <person name="Kapitonov V.V."/>
            <person name="Ren Q."/>
            <person name="Ferris P."/>
            <person name="Lindquist E."/>
            <person name="Shapiro H."/>
            <person name="Lucas S.M."/>
            <person name="Grimwood J."/>
            <person name="Schmutz J."/>
            <person name="Cardol P."/>
            <person name="Cerutti H."/>
            <person name="Chanfreau G."/>
            <person name="Chen C.L."/>
            <person name="Cognat V."/>
            <person name="Croft M.T."/>
            <person name="Dent R."/>
            <person name="Dutcher S."/>
            <person name="Fernandez E."/>
            <person name="Fukuzawa H."/>
            <person name="Gonzalez-Ballester D."/>
            <person name="Gonzalez-Halphen D."/>
            <person name="Hallmann A."/>
            <person name="Hanikenne M."/>
            <person name="Hippler M."/>
            <person name="Inwood W."/>
            <person name="Jabbari K."/>
            <person name="Kalanon M."/>
            <person name="Kuras R."/>
            <person name="Lefebvre P.A."/>
            <person name="Lemaire S.D."/>
            <person name="Lobanov A.V."/>
            <person name="Lohr M."/>
            <person name="Manuell A."/>
            <person name="Meier I."/>
            <person name="Mets L."/>
            <person name="Mittag M."/>
            <person name="Mittelmeier T."/>
            <person name="Moroney J.V."/>
            <person name="Moseley J."/>
            <person name="Napoli C."/>
            <person name="Nedelcu A.M."/>
            <person name="Niyogi K."/>
            <person name="Novoselov S.V."/>
            <person name="Paulsen I.T."/>
            <person name="Pazour G."/>
            <person name="Purton S."/>
            <person name="Ral J.P."/>
            <person name="Riano-Pachon D.M."/>
            <person name="Riekhof W."/>
            <person name="Rymarquis L."/>
            <person name="Schroda M."/>
            <person name="Stern D."/>
            <person name="Umen J."/>
            <person name="Willows R."/>
            <person name="Wilson N."/>
            <person name="Zimmer S.L."/>
            <person name="Allmer J."/>
            <person name="Balk J."/>
            <person name="Bisova K."/>
            <person name="Chen C.J."/>
            <person name="Elias M."/>
            <person name="Gendler K."/>
            <person name="Hauser C."/>
            <person name="Lamb M.R."/>
            <person name="Ledford H."/>
            <person name="Long J.C."/>
            <person name="Minagawa J."/>
            <person name="Page M.D."/>
            <person name="Pan J."/>
            <person name="Pootakham W."/>
            <person name="Roje S."/>
            <person name="Rose A."/>
            <person name="Stahlberg E."/>
            <person name="Terauchi A.M."/>
            <person name="Yang P."/>
            <person name="Ball S."/>
            <person name="Bowler C."/>
            <person name="Dieckmann C.L."/>
            <person name="Gladyshev V.N."/>
            <person name="Green P."/>
            <person name="Jorgensen R."/>
            <person name="Mayfield S."/>
            <person name="Mueller-Roeber B."/>
            <person name="Rajamani S."/>
            <person name="Sayre R.T."/>
            <person name="Brokstein P."/>
            <person name="Dubchak I."/>
            <person name="Goodstein D."/>
            <person name="Hornick L."/>
            <person name="Huang Y.W."/>
            <person name="Jhaveri J."/>
            <person name="Luo Y."/>
            <person name="Martinez D."/>
            <person name="Ngau W.C."/>
            <person name="Otillar B."/>
            <person name="Poliakov A."/>
            <person name="Porter A."/>
            <person name="Szajkowski L."/>
            <person name="Werner G."/>
            <person name="Zhou K."/>
            <person name="Grigoriev I.V."/>
            <person name="Rokhsar D.S."/>
            <person name="Grossman A.R."/>
        </authorList>
    </citation>
    <scope>NUCLEOTIDE SEQUENCE [LARGE SCALE GENOMIC DNA]</scope>
    <source>
        <strain evidence="4">CC-503</strain>
    </source>
</reference>
<dbReference type="AlphaFoldDB" id="A0A2K3CXC2"/>
<evidence type="ECO:0000313" key="4">
    <source>
        <dbReference type="Proteomes" id="UP000006906"/>
    </source>
</evidence>
<evidence type="ECO:0000313" key="3">
    <source>
        <dbReference type="EMBL" id="PNW72910.1"/>
    </source>
</evidence>
<dbReference type="KEGG" id="cre:CHLRE_14g611350v5"/>
<dbReference type="RefSeq" id="XP_042916664.1">
    <property type="nucleotide sequence ID" value="XM_043069991.1"/>
</dbReference>
<feature type="compositionally biased region" description="Low complexity" evidence="1">
    <location>
        <begin position="313"/>
        <end position="331"/>
    </location>
</feature>
<feature type="compositionally biased region" description="Gly residues" evidence="1">
    <location>
        <begin position="357"/>
        <end position="366"/>
    </location>
</feature>
<proteinExistence type="predicted"/>
<gene>
    <name evidence="3" type="ORF">CHLRE_14g611350v5</name>
</gene>
<feature type="transmembrane region" description="Helical" evidence="2">
    <location>
        <begin position="22"/>
        <end position="41"/>
    </location>
</feature>
<keyword evidence="2" id="KW-1133">Transmembrane helix</keyword>
<dbReference type="Proteomes" id="UP000006906">
    <property type="component" value="Chromosome 14"/>
</dbReference>
<feature type="region of interest" description="Disordered" evidence="1">
    <location>
        <begin position="74"/>
        <end position="94"/>
    </location>
</feature>
<feature type="region of interest" description="Disordered" evidence="1">
    <location>
        <begin position="292"/>
        <end position="392"/>
    </location>
</feature>
<organism evidence="3 4">
    <name type="scientific">Chlamydomonas reinhardtii</name>
    <name type="common">Chlamydomonas smithii</name>
    <dbReference type="NCBI Taxonomy" id="3055"/>
    <lineage>
        <taxon>Eukaryota</taxon>
        <taxon>Viridiplantae</taxon>
        <taxon>Chlorophyta</taxon>
        <taxon>core chlorophytes</taxon>
        <taxon>Chlorophyceae</taxon>
        <taxon>CS clade</taxon>
        <taxon>Chlamydomonadales</taxon>
        <taxon>Chlamydomonadaceae</taxon>
        <taxon>Chlamydomonas</taxon>
    </lineage>
</organism>